<reference evidence="2 3" key="1">
    <citation type="submission" date="2023-02" db="EMBL/GenBank/DDBJ databases">
        <title>LHISI_Scaffold_Assembly.</title>
        <authorList>
            <person name="Stuart O.P."/>
            <person name="Cleave R."/>
            <person name="Magrath M.J.L."/>
            <person name="Mikheyev A.S."/>
        </authorList>
    </citation>
    <scope>NUCLEOTIDE SEQUENCE [LARGE SCALE GENOMIC DNA]</scope>
    <source>
        <strain evidence="2">Daus_M_001</strain>
        <tissue evidence="2">Leg muscle</tissue>
    </source>
</reference>
<dbReference type="EMBL" id="JARBHB010000006">
    <property type="protein sequence ID" value="KAJ8880339.1"/>
    <property type="molecule type" value="Genomic_DNA"/>
</dbReference>
<feature type="compositionally biased region" description="Basic and acidic residues" evidence="1">
    <location>
        <begin position="1"/>
        <end position="14"/>
    </location>
</feature>
<evidence type="ECO:0000313" key="3">
    <source>
        <dbReference type="Proteomes" id="UP001159363"/>
    </source>
</evidence>
<protein>
    <submittedName>
        <fullName evidence="2">Uncharacterized protein</fullName>
    </submittedName>
</protein>
<name>A0ABQ9H7Q3_9NEOP</name>
<proteinExistence type="predicted"/>
<evidence type="ECO:0000256" key="1">
    <source>
        <dbReference type="SAM" id="MobiDB-lite"/>
    </source>
</evidence>
<accession>A0ABQ9H7Q3</accession>
<gene>
    <name evidence="2" type="ORF">PR048_016806</name>
</gene>
<comment type="caution">
    <text evidence="2">The sequence shown here is derived from an EMBL/GenBank/DDBJ whole genome shotgun (WGS) entry which is preliminary data.</text>
</comment>
<evidence type="ECO:0000313" key="2">
    <source>
        <dbReference type="EMBL" id="KAJ8880339.1"/>
    </source>
</evidence>
<organism evidence="2 3">
    <name type="scientific">Dryococelus australis</name>
    <dbReference type="NCBI Taxonomy" id="614101"/>
    <lineage>
        <taxon>Eukaryota</taxon>
        <taxon>Metazoa</taxon>
        <taxon>Ecdysozoa</taxon>
        <taxon>Arthropoda</taxon>
        <taxon>Hexapoda</taxon>
        <taxon>Insecta</taxon>
        <taxon>Pterygota</taxon>
        <taxon>Neoptera</taxon>
        <taxon>Polyneoptera</taxon>
        <taxon>Phasmatodea</taxon>
        <taxon>Verophasmatodea</taxon>
        <taxon>Anareolatae</taxon>
        <taxon>Phasmatidae</taxon>
        <taxon>Eurycanthinae</taxon>
        <taxon>Dryococelus</taxon>
    </lineage>
</organism>
<sequence>MKGRGKREIPEKTRRPAASSVTIPSCEHLGATAPGIESRWPRWEASSLQILEHRSSRWFPACSVGRRCSQFGHGPRILGSNGLLTKEPLLWRINLLQAVCYIQMVSSLLGRASPFSVWPRATYSW</sequence>
<dbReference type="Proteomes" id="UP001159363">
    <property type="component" value="Chromosome 5"/>
</dbReference>
<keyword evidence="3" id="KW-1185">Reference proteome</keyword>
<feature type="region of interest" description="Disordered" evidence="1">
    <location>
        <begin position="1"/>
        <end position="20"/>
    </location>
</feature>